<proteinExistence type="inferred from homology"/>
<gene>
    <name evidence="3" type="ORF">BKA21_002697</name>
    <name evidence="2" type="ORF">Col01nite_12250</name>
</gene>
<dbReference type="PANTHER" id="PTHR18964:SF149">
    <property type="entry name" value="BIFUNCTIONAL UDP-N-ACETYLGLUCOSAMINE 2-EPIMERASE_N-ACETYLMANNOSAMINE KINASE"/>
    <property type="match status" value="1"/>
</dbReference>
<comment type="caution">
    <text evidence="3">The sequence shown here is derived from an EMBL/GenBank/DDBJ whole genome shotgun (WGS) entry which is preliminary data.</text>
</comment>
<keyword evidence="5" id="KW-1185">Reference proteome</keyword>
<protein>
    <submittedName>
        <fullName evidence="3">Putative NBD/HSP70 family sugar kinase</fullName>
    </submittedName>
    <submittedName>
        <fullName evidence="2">Transcriptional regulator</fullName>
    </submittedName>
</protein>
<keyword evidence="3" id="KW-0808">Transferase</keyword>
<dbReference type="Gene3D" id="1.10.10.10">
    <property type="entry name" value="Winged helix-like DNA-binding domain superfamily/Winged helix DNA-binding domain"/>
    <property type="match status" value="1"/>
</dbReference>
<dbReference type="EMBL" id="JACCBK010000001">
    <property type="protein sequence ID" value="NYD87148.1"/>
    <property type="molecule type" value="Genomic_DNA"/>
</dbReference>
<dbReference type="Proteomes" id="UP000577956">
    <property type="component" value="Unassembled WGS sequence"/>
</dbReference>
<evidence type="ECO:0000313" key="5">
    <source>
        <dbReference type="Proteomes" id="UP000618382"/>
    </source>
</evidence>
<dbReference type="InterPro" id="IPR036388">
    <property type="entry name" value="WH-like_DNA-bd_sf"/>
</dbReference>
<reference evidence="2 5" key="2">
    <citation type="submission" date="2021-01" db="EMBL/GenBank/DDBJ databases">
        <title>Whole genome shotgun sequence of Cellulomonas oligotrophica NBRC 109435.</title>
        <authorList>
            <person name="Komaki H."/>
            <person name="Tamura T."/>
        </authorList>
    </citation>
    <scope>NUCLEOTIDE SEQUENCE [LARGE SCALE GENOMIC DNA]</scope>
    <source>
        <strain evidence="2 5">NBRC 109435</strain>
    </source>
</reference>
<dbReference type="GO" id="GO:0016301">
    <property type="term" value="F:kinase activity"/>
    <property type="evidence" value="ECO:0007669"/>
    <property type="project" value="UniProtKB-KW"/>
</dbReference>
<reference evidence="3 4" key="1">
    <citation type="submission" date="2020-07" db="EMBL/GenBank/DDBJ databases">
        <title>Sequencing the genomes of 1000 actinobacteria strains.</title>
        <authorList>
            <person name="Klenk H.-P."/>
        </authorList>
    </citation>
    <scope>NUCLEOTIDE SEQUENCE [LARGE SCALE GENOMIC DNA]</scope>
    <source>
        <strain evidence="3 4">DSM 24482</strain>
    </source>
</reference>
<dbReference type="Gene3D" id="3.30.420.40">
    <property type="match status" value="2"/>
</dbReference>
<evidence type="ECO:0000313" key="2">
    <source>
        <dbReference type="EMBL" id="GIG32066.1"/>
    </source>
</evidence>
<dbReference type="InterPro" id="IPR036390">
    <property type="entry name" value="WH_DNA-bd_sf"/>
</dbReference>
<dbReference type="InterPro" id="IPR000600">
    <property type="entry name" value="ROK"/>
</dbReference>
<dbReference type="SUPFAM" id="SSF46785">
    <property type="entry name" value="Winged helix' DNA-binding domain"/>
    <property type="match status" value="1"/>
</dbReference>
<dbReference type="EMBL" id="BONN01000003">
    <property type="protein sequence ID" value="GIG32066.1"/>
    <property type="molecule type" value="Genomic_DNA"/>
</dbReference>
<evidence type="ECO:0000313" key="4">
    <source>
        <dbReference type="Proteomes" id="UP000577956"/>
    </source>
</evidence>
<keyword evidence="3" id="KW-0418">Kinase</keyword>
<dbReference type="InterPro" id="IPR043129">
    <property type="entry name" value="ATPase_NBD"/>
</dbReference>
<dbReference type="AlphaFoldDB" id="A0A7Y9FHA4"/>
<comment type="similarity">
    <text evidence="1">Belongs to the ROK (NagC/XylR) family.</text>
</comment>
<dbReference type="RefSeq" id="WP_239072811.1">
    <property type="nucleotide sequence ID" value="NZ_BAABFI010000009.1"/>
</dbReference>
<name>A0A7Y9FHA4_9CELL</name>
<accession>A0A7Y9FHA4</accession>
<dbReference type="PANTHER" id="PTHR18964">
    <property type="entry name" value="ROK (REPRESSOR, ORF, KINASE) FAMILY"/>
    <property type="match status" value="1"/>
</dbReference>
<dbReference type="Pfam" id="PF00480">
    <property type="entry name" value="ROK"/>
    <property type="match status" value="1"/>
</dbReference>
<evidence type="ECO:0000313" key="3">
    <source>
        <dbReference type="EMBL" id="NYD87148.1"/>
    </source>
</evidence>
<sequence length="412" mass="41285">MPDIAPAPRPLPRPVRASRQEHLRAHNLAVVLGHVVDAVAPPSRAQIAAATGLSRGAVTGLTDLLVDAGLVRELDPVVLARAGRPAVPLAPVAGRVAGVGLEVNVDYLGVRAVDLAGGVLGEHVEHVDLRGSAPVDALDRLGALAAPLLDRLAADRVHLAGAALALPGLVDRVTGPLRLAPNLGWRDVDVLDVLVTAGTLGGLVPRLANEANLAARAEAHARRATGPASFLYVSGEVGIGGAVVLDGELFTGRHGWSGEIGHVVVDGRAPGRDGTLEALAGQDAIASSAGLAGRPFADVVAAAAAGDPRAVAAAHGAGRWLGLAVASVANVVDVAHVVLGGSFARLAPHVRGPVQDALDAHVIFAPWSAPQVVAAVAGDYPALSGGALAVLRQAVAAPDALLAGVPRGAVRP</sequence>
<dbReference type="Proteomes" id="UP000618382">
    <property type="component" value="Unassembled WGS sequence"/>
</dbReference>
<dbReference type="SUPFAM" id="SSF53067">
    <property type="entry name" value="Actin-like ATPase domain"/>
    <property type="match status" value="1"/>
</dbReference>
<organism evidence="3 4">
    <name type="scientific">Cellulomonas oligotrophica</name>
    <dbReference type="NCBI Taxonomy" id="931536"/>
    <lineage>
        <taxon>Bacteria</taxon>
        <taxon>Bacillati</taxon>
        <taxon>Actinomycetota</taxon>
        <taxon>Actinomycetes</taxon>
        <taxon>Micrococcales</taxon>
        <taxon>Cellulomonadaceae</taxon>
        <taxon>Cellulomonas</taxon>
    </lineage>
</organism>
<evidence type="ECO:0000256" key="1">
    <source>
        <dbReference type="ARBA" id="ARBA00006479"/>
    </source>
</evidence>